<dbReference type="InterPro" id="IPR013083">
    <property type="entry name" value="Znf_RING/FYVE/PHD"/>
</dbReference>
<keyword evidence="1" id="KW-0479">Metal-binding</keyword>
<dbReference type="Proteomes" id="UP000001542">
    <property type="component" value="Unassembled WGS sequence"/>
</dbReference>
<proteinExistence type="predicted"/>
<feature type="domain" description="Zinc finger PHD-type" evidence="4">
    <location>
        <begin position="53"/>
        <end position="96"/>
    </location>
</feature>
<evidence type="ECO:0000256" key="3">
    <source>
        <dbReference type="ARBA" id="ARBA00022833"/>
    </source>
</evidence>
<accession>A2EN05</accession>
<dbReference type="VEuPathDB" id="TrichDB:TVAG_124150"/>
<keyword evidence="6" id="KW-1185">Reference proteome</keyword>
<evidence type="ECO:0000313" key="6">
    <source>
        <dbReference type="Proteomes" id="UP000001542"/>
    </source>
</evidence>
<dbReference type="OrthoDB" id="79252at2759"/>
<evidence type="ECO:0000256" key="2">
    <source>
        <dbReference type="ARBA" id="ARBA00022771"/>
    </source>
</evidence>
<dbReference type="SUPFAM" id="SSF57903">
    <property type="entry name" value="FYVE/PHD zinc finger"/>
    <property type="match status" value="1"/>
</dbReference>
<dbReference type="InterPro" id="IPR001965">
    <property type="entry name" value="Znf_PHD"/>
</dbReference>
<evidence type="ECO:0000259" key="4">
    <source>
        <dbReference type="SMART" id="SM00249"/>
    </source>
</evidence>
<dbReference type="AlphaFoldDB" id="A2EN05"/>
<keyword evidence="2" id="KW-0863">Zinc-finger</keyword>
<protein>
    <submittedName>
        <fullName evidence="5">PHD-finger family protein</fullName>
    </submittedName>
</protein>
<keyword evidence="3" id="KW-0862">Zinc</keyword>
<dbReference type="RefSeq" id="XP_001318213.1">
    <property type="nucleotide sequence ID" value="XM_001318178.1"/>
</dbReference>
<dbReference type="PROSITE" id="PS01359">
    <property type="entry name" value="ZF_PHD_1"/>
    <property type="match status" value="1"/>
</dbReference>
<reference evidence="5" key="1">
    <citation type="submission" date="2006-10" db="EMBL/GenBank/DDBJ databases">
        <authorList>
            <person name="Amadeo P."/>
            <person name="Zhao Q."/>
            <person name="Wortman J."/>
            <person name="Fraser-Liggett C."/>
            <person name="Carlton J."/>
        </authorList>
    </citation>
    <scope>NUCLEOTIDE SEQUENCE</scope>
    <source>
        <strain evidence="5">G3</strain>
    </source>
</reference>
<dbReference type="KEGG" id="tva:4763862"/>
<dbReference type="Gene3D" id="3.30.40.10">
    <property type="entry name" value="Zinc/RING finger domain, C3HC4 (zinc finger)"/>
    <property type="match status" value="1"/>
</dbReference>
<dbReference type="SMR" id="A2EN05"/>
<dbReference type="InterPro" id="IPR019786">
    <property type="entry name" value="Zinc_finger_PHD-type_CS"/>
</dbReference>
<dbReference type="EMBL" id="DS113435">
    <property type="protein sequence ID" value="EAY05990.1"/>
    <property type="molecule type" value="Genomic_DNA"/>
</dbReference>
<organism evidence="5 6">
    <name type="scientific">Trichomonas vaginalis (strain ATCC PRA-98 / G3)</name>
    <dbReference type="NCBI Taxonomy" id="412133"/>
    <lineage>
        <taxon>Eukaryota</taxon>
        <taxon>Metamonada</taxon>
        <taxon>Parabasalia</taxon>
        <taxon>Trichomonadida</taxon>
        <taxon>Trichomonadidae</taxon>
        <taxon>Trichomonas</taxon>
    </lineage>
</organism>
<dbReference type="VEuPathDB" id="TrichDB:TVAGG3_0743200"/>
<sequence>MYQPRTPDQEYISQFDLTSLAFADLILSELKPEYATEEKVVTKSQLGPYETIRCICGKNECTGELIQCSECHCYLHRDCVEIPNRRNSTFKCPFCHLQLDGVDPFRELRTWIEEKDNDIKTIHKILTDASQLEHKIQTSGFETQYPANMRTQNNNVMRQNLQRTIQEVIEKIRNLSVS</sequence>
<evidence type="ECO:0000256" key="1">
    <source>
        <dbReference type="ARBA" id="ARBA00022723"/>
    </source>
</evidence>
<evidence type="ECO:0000313" key="5">
    <source>
        <dbReference type="EMBL" id="EAY05990.1"/>
    </source>
</evidence>
<dbReference type="SMART" id="SM00249">
    <property type="entry name" value="PHD"/>
    <property type="match status" value="1"/>
</dbReference>
<dbReference type="InterPro" id="IPR011011">
    <property type="entry name" value="Znf_FYVE_PHD"/>
</dbReference>
<gene>
    <name evidence="5" type="ORF">TVAG_124150</name>
</gene>
<dbReference type="GO" id="GO:0008270">
    <property type="term" value="F:zinc ion binding"/>
    <property type="evidence" value="ECO:0007669"/>
    <property type="project" value="UniProtKB-KW"/>
</dbReference>
<name>A2EN05_TRIV3</name>
<reference evidence="5" key="2">
    <citation type="journal article" date="2007" name="Science">
        <title>Draft genome sequence of the sexually transmitted pathogen Trichomonas vaginalis.</title>
        <authorList>
            <person name="Carlton J.M."/>
            <person name="Hirt R.P."/>
            <person name="Silva J.C."/>
            <person name="Delcher A.L."/>
            <person name="Schatz M."/>
            <person name="Zhao Q."/>
            <person name="Wortman J.R."/>
            <person name="Bidwell S.L."/>
            <person name="Alsmark U.C.M."/>
            <person name="Besteiro S."/>
            <person name="Sicheritz-Ponten T."/>
            <person name="Noel C.J."/>
            <person name="Dacks J.B."/>
            <person name="Foster P.G."/>
            <person name="Simillion C."/>
            <person name="Van de Peer Y."/>
            <person name="Miranda-Saavedra D."/>
            <person name="Barton G.J."/>
            <person name="Westrop G.D."/>
            <person name="Mueller S."/>
            <person name="Dessi D."/>
            <person name="Fiori P.L."/>
            <person name="Ren Q."/>
            <person name="Paulsen I."/>
            <person name="Zhang H."/>
            <person name="Bastida-Corcuera F.D."/>
            <person name="Simoes-Barbosa A."/>
            <person name="Brown M.T."/>
            <person name="Hayes R.D."/>
            <person name="Mukherjee M."/>
            <person name="Okumura C.Y."/>
            <person name="Schneider R."/>
            <person name="Smith A.J."/>
            <person name="Vanacova S."/>
            <person name="Villalvazo M."/>
            <person name="Haas B.J."/>
            <person name="Pertea M."/>
            <person name="Feldblyum T.V."/>
            <person name="Utterback T.R."/>
            <person name="Shu C.L."/>
            <person name="Osoegawa K."/>
            <person name="de Jong P.J."/>
            <person name="Hrdy I."/>
            <person name="Horvathova L."/>
            <person name="Zubacova Z."/>
            <person name="Dolezal P."/>
            <person name="Malik S.B."/>
            <person name="Logsdon J.M. Jr."/>
            <person name="Henze K."/>
            <person name="Gupta A."/>
            <person name="Wang C.C."/>
            <person name="Dunne R.L."/>
            <person name="Upcroft J.A."/>
            <person name="Upcroft P."/>
            <person name="White O."/>
            <person name="Salzberg S.L."/>
            <person name="Tang P."/>
            <person name="Chiu C.-H."/>
            <person name="Lee Y.-S."/>
            <person name="Embley T.M."/>
            <person name="Coombs G.H."/>
            <person name="Mottram J.C."/>
            <person name="Tachezy J."/>
            <person name="Fraser-Liggett C.M."/>
            <person name="Johnson P.J."/>
        </authorList>
    </citation>
    <scope>NUCLEOTIDE SEQUENCE [LARGE SCALE GENOMIC DNA]</scope>
    <source>
        <strain evidence="5">G3</strain>
    </source>
</reference>
<dbReference type="InParanoid" id="A2EN05"/>